<feature type="non-terminal residue" evidence="2">
    <location>
        <position position="150"/>
    </location>
</feature>
<name>A0A8S3IBV7_9BILA</name>
<evidence type="ECO:0000313" key="2">
    <source>
        <dbReference type="EMBL" id="CAF5196030.1"/>
    </source>
</evidence>
<keyword evidence="1" id="KW-0472">Membrane</keyword>
<keyword evidence="1" id="KW-0812">Transmembrane</keyword>
<evidence type="ECO:0000256" key="1">
    <source>
        <dbReference type="SAM" id="Phobius"/>
    </source>
</evidence>
<gene>
    <name evidence="2" type="ORF">GIL414_LOCUS74909</name>
</gene>
<proteinExistence type="predicted"/>
<accession>A0A8S3IBV7</accession>
<organism evidence="2 3">
    <name type="scientific">Rotaria magnacalcarata</name>
    <dbReference type="NCBI Taxonomy" id="392030"/>
    <lineage>
        <taxon>Eukaryota</taxon>
        <taxon>Metazoa</taxon>
        <taxon>Spiralia</taxon>
        <taxon>Gnathifera</taxon>
        <taxon>Rotifera</taxon>
        <taxon>Eurotatoria</taxon>
        <taxon>Bdelloidea</taxon>
        <taxon>Philodinida</taxon>
        <taxon>Philodinidae</taxon>
        <taxon>Rotaria</taxon>
    </lineage>
</organism>
<dbReference type="EMBL" id="CAJOBJ010341874">
    <property type="protein sequence ID" value="CAF5196030.1"/>
    <property type="molecule type" value="Genomic_DNA"/>
</dbReference>
<comment type="caution">
    <text evidence="2">The sequence shown here is derived from an EMBL/GenBank/DDBJ whole genome shotgun (WGS) entry which is preliminary data.</text>
</comment>
<feature type="transmembrane region" description="Helical" evidence="1">
    <location>
        <begin position="45"/>
        <end position="66"/>
    </location>
</feature>
<protein>
    <submittedName>
        <fullName evidence="2">Uncharacterized protein</fullName>
    </submittedName>
</protein>
<keyword evidence="1" id="KW-1133">Transmembrane helix</keyword>
<feature type="transmembrane region" description="Helical" evidence="1">
    <location>
        <begin position="78"/>
        <end position="103"/>
    </location>
</feature>
<sequence length="150" mass="17275">MAAEEIPRTASLAESLPSDDGALSSSIIVRHAQRLKRLKPLNFSVLRWNLLWLFIILCFITLPIWLRFVSQSCQVTYYVILSVLFWLDLVWLLALIFSIYTLIKLKYGMTTDHKITYPADTPLIHLIILTIYKDDMGVVCRTIDSLAEQT</sequence>
<dbReference type="Proteomes" id="UP000681720">
    <property type="component" value="Unassembled WGS sequence"/>
</dbReference>
<reference evidence="2" key="1">
    <citation type="submission" date="2021-02" db="EMBL/GenBank/DDBJ databases">
        <authorList>
            <person name="Nowell W R."/>
        </authorList>
    </citation>
    <scope>NUCLEOTIDE SEQUENCE</scope>
</reference>
<evidence type="ECO:0000313" key="3">
    <source>
        <dbReference type="Proteomes" id="UP000681720"/>
    </source>
</evidence>
<dbReference type="AlphaFoldDB" id="A0A8S3IBV7"/>